<dbReference type="EMBL" id="JAVDQF010000001">
    <property type="protein sequence ID" value="MDR6270750.1"/>
    <property type="molecule type" value="Genomic_DNA"/>
</dbReference>
<proteinExistence type="inferred from homology"/>
<accession>A0ABU1JED8</accession>
<dbReference type="Proteomes" id="UP001185069">
    <property type="component" value="Unassembled WGS sequence"/>
</dbReference>
<dbReference type="CDD" id="cd06464">
    <property type="entry name" value="ACD_sHsps-like"/>
    <property type="match status" value="1"/>
</dbReference>
<dbReference type="PROSITE" id="PS01031">
    <property type="entry name" value="SHSP"/>
    <property type="match status" value="1"/>
</dbReference>
<evidence type="ECO:0000259" key="3">
    <source>
        <dbReference type="PROSITE" id="PS01031"/>
    </source>
</evidence>
<name>A0ABU1JED8_9MICC</name>
<gene>
    <name evidence="4" type="ORF">JOE69_002988</name>
</gene>
<dbReference type="InterPro" id="IPR002068">
    <property type="entry name" value="A-crystallin/Hsp20_dom"/>
</dbReference>
<keyword evidence="5" id="KW-1185">Reference proteome</keyword>
<dbReference type="InterPro" id="IPR031107">
    <property type="entry name" value="Small_HSP"/>
</dbReference>
<evidence type="ECO:0000313" key="5">
    <source>
        <dbReference type="Proteomes" id="UP001185069"/>
    </source>
</evidence>
<sequence length="145" mass="16043">MLRFDPFGNVEAMTRSLLSDDGTRRSPRFMPMDLYKVEDHYVVDADLPGIDPGSIDISVDNGTLSISAQRTARSDEGVQWLASERFSGQFRRELTLGEGIDRDNITAVYDNGVLSVIIPLAEKAKPRRIEISHTAKTASSQAIES</sequence>
<dbReference type="PANTHER" id="PTHR11527">
    <property type="entry name" value="HEAT-SHOCK PROTEIN 20 FAMILY MEMBER"/>
    <property type="match status" value="1"/>
</dbReference>
<evidence type="ECO:0000313" key="4">
    <source>
        <dbReference type="EMBL" id="MDR6270750.1"/>
    </source>
</evidence>
<protein>
    <submittedName>
        <fullName evidence="4">HSP20 family protein</fullName>
    </submittedName>
</protein>
<evidence type="ECO:0000256" key="2">
    <source>
        <dbReference type="RuleBase" id="RU003616"/>
    </source>
</evidence>
<dbReference type="RefSeq" id="WP_309800022.1">
    <property type="nucleotide sequence ID" value="NZ_BAAAHY010000004.1"/>
</dbReference>
<comment type="caution">
    <text evidence="4">The sequence shown here is derived from an EMBL/GenBank/DDBJ whole genome shotgun (WGS) entry which is preliminary data.</text>
</comment>
<dbReference type="Pfam" id="PF00011">
    <property type="entry name" value="HSP20"/>
    <property type="match status" value="1"/>
</dbReference>
<evidence type="ECO:0000256" key="1">
    <source>
        <dbReference type="PROSITE-ProRule" id="PRU00285"/>
    </source>
</evidence>
<dbReference type="InterPro" id="IPR008978">
    <property type="entry name" value="HSP20-like_chaperone"/>
</dbReference>
<feature type="domain" description="SHSP" evidence="3">
    <location>
        <begin position="23"/>
        <end position="134"/>
    </location>
</feature>
<dbReference type="SUPFAM" id="SSF49764">
    <property type="entry name" value="HSP20-like chaperones"/>
    <property type="match status" value="1"/>
</dbReference>
<organism evidence="4 5">
    <name type="scientific">Arthrobacter russicus</name>
    <dbReference type="NCBI Taxonomy" id="172040"/>
    <lineage>
        <taxon>Bacteria</taxon>
        <taxon>Bacillati</taxon>
        <taxon>Actinomycetota</taxon>
        <taxon>Actinomycetes</taxon>
        <taxon>Micrococcales</taxon>
        <taxon>Micrococcaceae</taxon>
        <taxon>Arthrobacter</taxon>
    </lineage>
</organism>
<comment type="similarity">
    <text evidence="1 2">Belongs to the small heat shock protein (HSP20) family.</text>
</comment>
<dbReference type="Gene3D" id="2.60.40.790">
    <property type="match status" value="1"/>
</dbReference>
<reference evidence="4 5" key="1">
    <citation type="submission" date="2023-07" db="EMBL/GenBank/DDBJ databases">
        <title>Sequencing the genomes of 1000 actinobacteria strains.</title>
        <authorList>
            <person name="Klenk H.-P."/>
        </authorList>
    </citation>
    <scope>NUCLEOTIDE SEQUENCE [LARGE SCALE GENOMIC DNA]</scope>
    <source>
        <strain evidence="4 5">DSM 14555</strain>
    </source>
</reference>